<evidence type="ECO:0000256" key="3">
    <source>
        <dbReference type="ARBA" id="ARBA00022475"/>
    </source>
</evidence>
<dbReference type="PANTHER" id="PTHR33406:SF6">
    <property type="entry name" value="MEMBRANE PROTEIN YDGH-RELATED"/>
    <property type="match status" value="1"/>
</dbReference>
<name>A0A6I3M2N7_9MICO</name>
<evidence type="ECO:0000256" key="4">
    <source>
        <dbReference type="ARBA" id="ARBA00022692"/>
    </source>
</evidence>
<evidence type="ECO:0000256" key="8">
    <source>
        <dbReference type="SAM" id="Phobius"/>
    </source>
</evidence>
<evidence type="ECO:0000259" key="9">
    <source>
        <dbReference type="PROSITE" id="PS50156"/>
    </source>
</evidence>
<feature type="transmembrane region" description="Helical" evidence="8">
    <location>
        <begin position="570"/>
        <end position="587"/>
    </location>
</feature>
<comment type="similarity">
    <text evidence="2">Belongs to the resistance-nodulation-cell division (RND) (TC 2.A.6) family. MmpL subfamily.</text>
</comment>
<dbReference type="RefSeq" id="WP_155051904.1">
    <property type="nucleotide sequence ID" value="NZ_BAAAIB010000002.1"/>
</dbReference>
<feature type="transmembrane region" description="Helical" evidence="8">
    <location>
        <begin position="178"/>
        <end position="205"/>
    </location>
</feature>
<dbReference type="InterPro" id="IPR050545">
    <property type="entry name" value="Mycobact_MmpL"/>
</dbReference>
<feature type="region of interest" description="Disordered" evidence="7">
    <location>
        <begin position="743"/>
        <end position="781"/>
    </location>
</feature>
<evidence type="ECO:0000313" key="11">
    <source>
        <dbReference type="Proteomes" id="UP000433071"/>
    </source>
</evidence>
<feature type="transmembrane region" description="Helical" evidence="8">
    <location>
        <begin position="627"/>
        <end position="647"/>
    </location>
</feature>
<evidence type="ECO:0000256" key="2">
    <source>
        <dbReference type="ARBA" id="ARBA00010157"/>
    </source>
</evidence>
<keyword evidence="3" id="KW-1003">Cell membrane</keyword>
<evidence type="ECO:0000256" key="5">
    <source>
        <dbReference type="ARBA" id="ARBA00022989"/>
    </source>
</evidence>
<feature type="transmembrane region" description="Helical" evidence="8">
    <location>
        <begin position="288"/>
        <end position="308"/>
    </location>
</feature>
<dbReference type="GO" id="GO:0005886">
    <property type="term" value="C:plasma membrane"/>
    <property type="evidence" value="ECO:0007669"/>
    <property type="project" value="UniProtKB-SubCell"/>
</dbReference>
<comment type="caution">
    <text evidence="10">The sequence shown here is derived from an EMBL/GenBank/DDBJ whole genome shotgun (WGS) entry which is preliminary data.</text>
</comment>
<feature type="transmembrane region" description="Helical" evidence="8">
    <location>
        <begin position="245"/>
        <end position="267"/>
    </location>
</feature>
<accession>A0A6I3M2N7</accession>
<feature type="transmembrane region" description="Helical" evidence="8">
    <location>
        <begin position="668"/>
        <end position="688"/>
    </location>
</feature>
<dbReference type="PROSITE" id="PS50156">
    <property type="entry name" value="SSD"/>
    <property type="match status" value="1"/>
</dbReference>
<feature type="transmembrane region" description="Helical" evidence="8">
    <location>
        <begin position="20"/>
        <end position="41"/>
    </location>
</feature>
<feature type="compositionally biased region" description="Low complexity" evidence="7">
    <location>
        <begin position="746"/>
        <end position="760"/>
    </location>
</feature>
<dbReference type="Proteomes" id="UP000433071">
    <property type="component" value="Unassembled WGS sequence"/>
</dbReference>
<dbReference type="InterPro" id="IPR000731">
    <property type="entry name" value="SSD"/>
</dbReference>
<feature type="transmembrane region" description="Helical" evidence="8">
    <location>
        <begin position="694"/>
        <end position="715"/>
    </location>
</feature>
<dbReference type="EMBL" id="WMLB01000023">
    <property type="protein sequence ID" value="MTH68850.1"/>
    <property type="molecule type" value="Genomic_DNA"/>
</dbReference>
<feature type="transmembrane region" description="Helical" evidence="8">
    <location>
        <begin position="594"/>
        <end position="615"/>
    </location>
</feature>
<feature type="domain" description="SSD" evidence="9">
    <location>
        <begin position="597"/>
        <end position="725"/>
    </location>
</feature>
<dbReference type="SUPFAM" id="SSF82866">
    <property type="entry name" value="Multidrug efflux transporter AcrB transmembrane domain"/>
    <property type="match status" value="2"/>
</dbReference>
<proteinExistence type="inferred from homology"/>
<feature type="transmembrane region" description="Helical" evidence="8">
    <location>
        <begin position="212"/>
        <end position="233"/>
    </location>
</feature>
<dbReference type="AlphaFoldDB" id="A0A6I3M2N7"/>
<evidence type="ECO:0000256" key="1">
    <source>
        <dbReference type="ARBA" id="ARBA00004651"/>
    </source>
</evidence>
<comment type="subcellular location">
    <subcellularLocation>
        <location evidence="1">Cell membrane</location>
        <topology evidence="1">Multi-pass membrane protein</topology>
    </subcellularLocation>
</comment>
<keyword evidence="6 8" id="KW-0472">Membrane</keyword>
<keyword evidence="4 8" id="KW-0812">Transmembrane</keyword>
<organism evidence="10 11">
    <name type="scientific">Agromyces bracchium</name>
    <dbReference type="NCBI Taxonomy" id="88376"/>
    <lineage>
        <taxon>Bacteria</taxon>
        <taxon>Bacillati</taxon>
        <taxon>Actinomycetota</taxon>
        <taxon>Actinomycetes</taxon>
        <taxon>Micrococcales</taxon>
        <taxon>Microbacteriaceae</taxon>
        <taxon>Agromyces</taxon>
    </lineage>
</organism>
<dbReference type="OrthoDB" id="2365435at2"/>
<dbReference type="InterPro" id="IPR004869">
    <property type="entry name" value="MMPL_dom"/>
</dbReference>
<reference evidence="10 11" key="1">
    <citation type="submission" date="2019-11" db="EMBL/GenBank/DDBJ databases">
        <title>Agromyces kandeliae sp. nov., isolated from mangrove soil.</title>
        <authorList>
            <person name="Wang R."/>
        </authorList>
    </citation>
    <scope>NUCLEOTIDE SEQUENCE [LARGE SCALE GENOMIC DNA]</scope>
    <source>
        <strain evidence="10 11">JCM 11433</strain>
    </source>
</reference>
<protein>
    <submittedName>
        <fullName evidence="10">MMPL family transporter</fullName>
    </submittedName>
</protein>
<evidence type="ECO:0000256" key="6">
    <source>
        <dbReference type="ARBA" id="ARBA00023136"/>
    </source>
</evidence>
<keyword evidence="11" id="KW-1185">Reference proteome</keyword>
<keyword evidence="5 8" id="KW-1133">Transmembrane helix</keyword>
<feature type="transmembrane region" description="Helical" evidence="8">
    <location>
        <begin position="320"/>
        <end position="343"/>
    </location>
</feature>
<gene>
    <name evidence="10" type="ORF">GJ743_10755</name>
</gene>
<evidence type="ECO:0000256" key="7">
    <source>
        <dbReference type="SAM" id="MobiDB-lite"/>
    </source>
</evidence>
<dbReference type="PANTHER" id="PTHR33406">
    <property type="entry name" value="MEMBRANE PROTEIN MJ1562-RELATED"/>
    <property type="match status" value="1"/>
</dbReference>
<dbReference type="Gene3D" id="1.20.1640.10">
    <property type="entry name" value="Multidrug efflux transporter AcrB transmembrane domain"/>
    <property type="match status" value="2"/>
</dbReference>
<evidence type="ECO:0000313" key="10">
    <source>
        <dbReference type="EMBL" id="MTH68850.1"/>
    </source>
</evidence>
<dbReference type="Pfam" id="PF03176">
    <property type="entry name" value="MMPL"/>
    <property type="match status" value="2"/>
</dbReference>
<feature type="transmembrane region" description="Helical" evidence="8">
    <location>
        <begin position="396"/>
        <end position="415"/>
    </location>
</feature>
<sequence>MNEHAVAKRPGGRVPVWLRILIPGVLILVWFALFGAGGAAFGGLSDVQRNDQASFLPASAEATEVNELQDAFRDSENVPAIVIVATDDGSDLTAAQLADIEDLRDGVVDLDGVVADETSPVIPSEDGEAAQFVASIAPGEGEEGSGVTVESVRGLLEESPIDGTTAAVTGPAGFTADLAAAFAGIDGLLLAVALLAVLVILVIVYRSPLLPLIVLFTSVTALTASVFTVVQLAKADLLLLSGQTQGILFILVIGAATDYALLYIARYREALAQHETKWDATWAALKGSWEPIAASAGTVIVGLLILLASELNSNKILGPVAAIGIVFALLAALTLLPALLLWAGRVAFWPRRIARVEQAAPDAEHGRHAAPVDAEEAAERGLWGAVGRLVSRRPRIVWILSTLLLAVMALGLVRLDADGVPSSEFVLGESQARDGQELVSEHFPGGSGTPAVIIGPEDDLQDMADIALDTPGVASVAVLSADSPAGSAPVTGDGIQAFGPPGTPAPDPTVVDGTVLLQATLDDPADSAEAEAAVVDLRERLDEVGADVLVGGPTAVALDTNEAAIADQRLIIPLVLLAILVILMLLLRAVVAPLILIASVVLSFAAALGVSALVFEFVFGFSGADPSVPLFGFVFLVALGVDYNIFLMTRVREEAARHGTREGILRGLRLTGGVITSAGLVLAATFAALGVLPILFLAQISFIVAFGVLLDTFLVRTLLVPAVSYDIGRAIWWPSRLSREERQHGAHAAPADDSGPAPSADGDRDADGEPLPADRVPVEAR</sequence>